<name>A0A7S0N174_9CHLO</name>
<feature type="region of interest" description="Disordered" evidence="11">
    <location>
        <begin position="217"/>
        <end position="286"/>
    </location>
</feature>
<keyword evidence="9 12" id="KW-0472">Membrane</keyword>
<evidence type="ECO:0000256" key="10">
    <source>
        <dbReference type="ARBA" id="ARBA00023180"/>
    </source>
</evidence>
<dbReference type="GO" id="GO:0006491">
    <property type="term" value="P:N-glycan processing"/>
    <property type="evidence" value="ECO:0007669"/>
    <property type="project" value="TreeGrafter"/>
</dbReference>
<feature type="compositionally biased region" description="Polar residues" evidence="11">
    <location>
        <begin position="241"/>
        <end position="253"/>
    </location>
</feature>
<keyword evidence="8" id="KW-0333">Golgi apparatus</keyword>
<dbReference type="InterPro" id="IPR038578">
    <property type="entry name" value="GT29-like_sf"/>
</dbReference>
<feature type="transmembrane region" description="Helical" evidence="12">
    <location>
        <begin position="20"/>
        <end position="38"/>
    </location>
</feature>
<dbReference type="Gene3D" id="3.90.1480.20">
    <property type="entry name" value="Glycosyl transferase family 29"/>
    <property type="match status" value="1"/>
</dbReference>
<comment type="similarity">
    <text evidence="2">Belongs to the glycosyltransferase 29 family.</text>
</comment>
<keyword evidence="6" id="KW-0735">Signal-anchor</keyword>
<accession>A0A7S0N174</accession>
<evidence type="ECO:0000256" key="2">
    <source>
        <dbReference type="ARBA" id="ARBA00006003"/>
    </source>
</evidence>
<keyword evidence="10" id="KW-0325">Glycoprotein</keyword>
<dbReference type="GO" id="GO:0000139">
    <property type="term" value="C:Golgi membrane"/>
    <property type="evidence" value="ECO:0007669"/>
    <property type="project" value="UniProtKB-SubCell"/>
</dbReference>
<dbReference type="GO" id="GO:0009311">
    <property type="term" value="P:oligosaccharide metabolic process"/>
    <property type="evidence" value="ECO:0007669"/>
    <property type="project" value="TreeGrafter"/>
</dbReference>
<gene>
    <name evidence="13" type="ORF">POBO1169_LOCUS4831</name>
</gene>
<dbReference type="Pfam" id="PF00777">
    <property type="entry name" value="Glyco_transf_29"/>
    <property type="match status" value="1"/>
</dbReference>
<sequence length="491" mass="53101">MPSRRLPAEDSGLCVRTCGYLLAVGIPLVLLLAITSGVRLGGNVRYQKVDEWADTILEEAIEEEDAGLNKPSPQPETKPGSGEPAWAGWDAVFEGDEGSLVKKKNSENLPAIQEAILEDWARSLVKENPEDTVEALKSELPKLLQRVQRGSHPVAEPLADVSHLLKRAGEPGSIGIETRLNLVKAQELQDAKKSSEQFNNMAAGDIITKEPYIATSPKKKPTVLGKKDDPALEEPNEPVAVTTTPEVEAQTETGDGPYVGDGDGEEEVSTGVPPRGWNDNELQGNTPYTRQSKLWSLVKPEGVDRFINLGMLQEPCQLLAGMSQHSIMQLAAAQAARRDQLTVGADAVDPPAVDAVMQKLAMYGAEVQQCKVHERAGRDGMYLPTVPYTFQLKHVDRSSTLELETDFLPLLPRQDPPVHFNTCAVVANGGILLNALEGGEIDAHEAVFRINYAPSSGPAPTGHDFGAHVGRRTTIDFVNKPNTGAQCQALE</sequence>
<evidence type="ECO:0000256" key="12">
    <source>
        <dbReference type="SAM" id="Phobius"/>
    </source>
</evidence>
<protein>
    <submittedName>
        <fullName evidence="13">Uncharacterized protein</fullName>
    </submittedName>
</protein>
<evidence type="ECO:0000256" key="1">
    <source>
        <dbReference type="ARBA" id="ARBA00004323"/>
    </source>
</evidence>
<keyword evidence="4" id="KW-0808">Transferase</keyword>
<comment type="subcellular location">
    <subcellularLocation>
        <location evidence="1">Golgi apparatus membrane</location>
        <topology evidence="1">Single-pass type II membrane protein</topology>
    </subcellularLocation>
</comment>
<organism evidence="13">
    <name type="scientific">Pyramimonas obovata</name>
    <dbReference type="NCBI Taxonomy" id="1411642"/>
    <lineage>
        <taxon>Eukaryota</taxon>
        <taxon>Viridiplantae</taxon>
        <taxon>Chlorophyta</taxon>
        <taxon>Pyramimonadophyceae</taxon>
        <taxon>Pyramimonadales</taxon>
        <taxon>Pyramimonadaceae</taxon>
        <taxon>Pyramimonas</taxon>
        <taxon>Pyramimonas incertae sedis</taxon>
    </lineage>
</organism>
<keyword evidence="3" id="KW-0328">Glycosyltransferase</keyword>
<dbReference type="InterPro" id="IPR050943">
    <property type="entry name" value="Glycosyltr_29_Sialyltrsf"/>
</dbReference>
<evidence type="ECO:0000256" key="11">
    <source>
        <dbReference type="SAM" id="MobiDB-lite"/>
    </source>
</evidence>
<evidence type="ECO:0000256" key="8">
    <source>
        <dbReference type="ARBA" id="ARBA00023034"/>
    </source>
</evidence>
<keyword evidence="5 12" id="KW-0812">Transmembrane</keyword>
<dbReference type="PANTHER" id="PTHR11987">
    <property type="entry name" value="ALPHA-2,8-SIALYLTRANSFERASE"/>
    <property type="match status" value="1"/>
</dbReference>
<evidence type="ECO:0000256" key="4">
    <source>
        <dbReference type="ARBA" id="ARBA00022679"/>
    </source>
</evidence>
<dbReference type="GO" id="GO:0003828">
    <property type="term" value="F:alpha-N-acetylneuraminate alpha-2,8-sialyltransferase activity"/>
    <property type="evidence" value="ECO:0007669"/>
    <property type="project" value="TreeGrafter"/>
</dbReference>
<evidence type="ECO:0000256" key="3">
    <source>
        <dbReference type="ARBA" id="ARBA00022676"/>
    </source>
</evidence>
<evidence type="ECO:0000256" key="6">
    <source>
        <dbReference type="ARBA" id="ARBA00022968"/>
    </source>
</evidence>
<keyword evidence="7 12" id="KW-1133">Transmembrane helix</keyword>
<evidence type="ECO:0000256" key="7">
    <source>
        <dbReference type="ARBA" id="ARBA00022989"/>
    </source>
</evidence>
<evidence type="ECO:0000313" key="13">
    <source>
        <dbReference type="EMBL" id="CAD8657238.1"/>
    </source>
</evidence>
<feature type="region of interest" description="Disordered" evidence="11">
    <location>
        <begin position="63"/>
        <end position="88"/>
    </location>
</feature>
<evidence type="ECO:0000256" key="9">
    <source>
        <dbReference type="ARBA" id="ARBA00023136"/>
    </source>
</evidence>
<dbReference type="EMBL" id="HBFA01009165">
    <property type="protein sequence ID" value="CAD8657238.1"/>
    <property type="molecule type" value="Transcribed_RNA"/>
</dbReference>
<proteinExistence type="inferred from homology"/>
<dbReference type="InterPro" id="IPR001675">
    <property type="entry name" value="Glyco_trans_29"/>
</dbReference>
<dbReference type="PANTHER" id="PTHR11987:SF53">
    <property type="entry name" value="ALPHA-2,8-SIALYLTRANSFERASE 8F-LIKE"/>
    <property type="match status" value="1"/>
</dbReference>
<evidence type="ECO:0000256" key="5">
    <source>
        <dbReference type="ARBA" id="ARBA00022692"/>
    </source>
</evidence>
<dbReference type="AlphaFoldDB" id="A0A7S0N174"/>
<reference evidence="13" key="1">
    <citation type="submission" date="2021-01" db="EMBL/GenBank/DDBJ databases">
        <authorList>
            <person name="Corre E."/>
            <person name="Pelletier E."/>
            <person name="Niang G."/>
            <person name="Scheremetjew M."/>
            <person name="Finn R."/>
            <person name="Kale V."/>
            <person name="Holt S."/>
            <person name="Cochrane G."/>
            <person name="Meng A."/>
            <person name="Brown T."/>
            <person name="Cohen L."/>
        </authorList>
    </citation>
    <scope>NUCLEOTIDE SEQUENCE</scope>
    <source>
        <strain evidence="13">CCMP722</strain>
    </source>
</reference>